<evidence type="ECO:0000313" key="2">
    <source>
        <dbReference type="EMBL" id="OFC34884.1"/>
    </source>
</evidence>
<feature type="compositionally biased region" description="Acidic residues" evidence="1">
    <location>
        <begin position="252"/>
        <end position="261"/>
    </location>
</feature>
<gene>
    <name evidence="2" type="ORF">BAE27_08625</name>
</gene>
<feature type="region of interest" description="Disordered" evidence="1">
    <location>
        <begin position="252"/>
        <end position="280"/>
    </location>
</feature>
<feature type="compositionally biased region" description="Basic and acidic residues" evidence="1">
    <location>
        <begin position="262"/>
        <end position="280"/>
    </location>
</feature>
<dbReference type="AlphaFoldDB" id="A0A1E7YM50"/>
<proteinExistence type="predicted"/>
<sequence>MRHGIFACLVVAGIWGWGGAQGAVASVVPDEVATYGYRAGDVDRLQVGLYLYPDGRLYFHAYAPYAPWELEGPRSMRVDLPPETIRRYFRRLDPIPLKEQRWLLTKDGKGMDMADAEKRRIAVEKQPLLVTKGGAAYRRGPYYAPFMDEYSKQLVGCEYCEYHGPNLDLWRKIQAHDLSIAAIGWTRACTAQEKAEGGVPDCGYSQRYVSKVAFAALVPHLFPSREGVVLRPLPRSEWRYLRCRGWILEEDYPDDPPDLPEEAVRELEQEQQEQKAQEGK</sequence>
<dbReference type="EMBL" id="LZYE01000231">
    <property type="protein sequence ID" value="OFC34884.1"/>
    <property type="molecule type" value="Genomic_DNA"/>
</dbReference>
<name>A0A1E7YM50_9PROT</name>
<accession>A0A1E7YM50</accession>
<reference evidence="2 3" key="1">
    <citation type="submission" date="2016-06" db="EMBL/GenBank/DDBJ databases">
        <title>Gene turnover analysis identifies the evolutionary adaptation of the extremophile Acidithiobacillus caldus.</title>
        <authorList>
            <person name="Zhang X."/>
        </authorList>
    </citation>
    <scope>NUCLEOTIDE SEQUENCE [LARGE SCALE GENOMIC DNA]</scope>
    <source>
        <strain evidence="2 3">DX</strain>
    </source>
</reference>
<evidence type="ECO:0000313" key="3">
    <source>
        <dbReference type="Proteomes" id="UP000175616"/>
    </source>
</evidence>
<organism evidence="2 3">
    <name type="scientific">Acidithiobacillus caldus</name>
    <dbReference type="NCBI Taxonomy" id="33059"/>
    <lineage>
        <taxon>Bacteria</taxon>
        <taxon>Pseudomonadati</taxon>
        <taxon>Pseudomonadota</taxon>
        <taxon>Acidithiobacillia</taxon>
        <taxon>Acidithiobacillales</taxon>
        <taxon>Acidithiobacillaceae</taxon>
        <taxon>Acidithiobacillus</taxon>
    </lineage>
</organism>
<comment type="caution">
    <text evidence="2">The sequence shown here is derived from an EMBL/GenBank/DDBJ whole genome shotgun (WGS) entry which is preliminary data.</text>
</comment>
<dbReference type="RefSeq" id="WP_070122095.1">
    <property type="nucleotide sequence ID" value="NZ_LZYE01000231.1"/>
</dbReference>
<dbReference type="Proteomes" id="UP000175616">
    <property type="component" value="Unassembled WGS sequence"/>
</dbReference>
<protein>
    <submittedName>
        <fullName evidence="2">Uncharacterized protein</fullName>
    </submittedName>
</protein>
<evidence type="ECO:0000256" key="1">
    <source>
        <dbReference type="SAM" id="MobiDB-lite"/>
    </source>
</evidence>